<evidence type="ECO:0000256" key="2">
    <source>
        <dbReference type="PIRSR" id="PIRSR640198-2"/>
    </source>
</evidence>
<dbReference type="Pfam" id="PF02661">
    <property type="entry name" value="Fic"/>
    <property type="match status" value="1"/>
</dbReference>
<dbReference type="InterPro" id="IPR003812">
    <property type="entry name" value="Fido"/>
</dbReference>
<dbReference type="AlphaFoldDB" id="A0AAU7DY37"/>
<keyword evidence="2" id="KW-0547">Nucleotide-binding</keyword>
<feature type="domain" description="Fido" evidence="4">
    <location>
        <begin position="122"/>
        <end position="279"/>
    </location>
</feature>
<dbReference type="PANTHER" id="PTHR13504:SF33">
    <property type="entry name" value="FIC FAMILY PROTEIN"/>
    <property type="match status" value="1"/>
</dbReference>
<evidence type="ECO:0000259" key="4">
    <source>
        <dbReference type="PROSITE" id="PS51459"/>
    </source>
</evidence>
<dbReference type="PANTHER" id="PTHR13504">
    <property type="entry name" value="FIDO DOMAIN-CONTAINING PROTEIN DDB_G0283145"/>
    <property type="match status" value="1"/>
</dbReference>
<evidence type="ECO:0000256" key="3">
    <source>
        <dbReference type="PIRSR" id="PIRSR640198-3"/>
    </source>
</evidence>
<feature type="active site" evidence="1">
    <location>
        <position position="213"/>
    </location>
</feature>
<gene>
    <name evidence="5" type="ORF">V5R04_07680</name>
</gene>
<name>A0AAU7DY37_9MICO</name>
<protein>
    <submittedName>
        <fullName evidence="5">Fic family protein</fullName>
    </submittedName>
</protein>
<dbReference type="InterPro" id="IPR040198">
    <property type="entry name" value="Fido_containing"/>
</dbReference>
<dbReference type="GO" id="GO:0005524">
    <property type="term" value="F:ATP binding"/>
    <property type="evidence" value="ECO:0007669"/>
    <property type="project" value="UniProtKB-KW"/>
</dbReference>
<dbReference type="EMBL" id="CP146203">
    <property type="protein sequence ID" value="XBH23077.1"/>
    <property type="molecule type" value="Genomic_DNA"/>
</dbReference>
<organism evidence="5">
    <name type="scientific">Jonesiaceae bacterium BS-20</name>
    <dbReference type="NCBI Taxonomy" id="3120821"/>
    <lineage>
        <taxon>Bacteria</taxon>
        <taxon>Bacillati</taxon>
        <taxon>Actinomycetota</taxon>
        <taxon>Actinomycetes</taxon>
        <taxon>Micrococcales</taxon>
        <taxon>Jonesiaceae</taxon>
    </lineage>
</organism>
<feature type="binding site" evidence="2">
    <location>
        <begin position="156"/>
        <end position="160"/>
    </location>
    <ligand>
        <name>ATP</name>
        <dbReference type="ChEBI" id="CHEBI:30616"/>
    </ligand>
</feature>
<proteinExistence type="predicted"/>
<sequence length="396" mass="44758">MSTHKYLETHPWLTFQVDLERHLTSRSWMLLGEVTSKCSHIAGAPLSPEIAAEMHQVTLTKSVHGTASIEGNTLSEDEVRQRIEGDLQLGQSREYQGVEIDNIVNICNQMMQQAALGELEPLSVARVKEFNKLLLEGQPLKEEVVPGEVRSHNVSVGISHYRGAPAEESEYLLAKLVDWINTGFVSADQRPEVAFSFAVLKAIYAHVYLAWIHPFGDGNGRTARIIEFQLMIDAGAPSAAAHLLSNFYNTTRDKYLTVLDRISREEGFPIKYFIEYALEGLTDELRHQIQLIREHQYGVTWVNYLHQVLGGNSTTNMRQLRLMLDFGREGLRRSEIPDVSTDVRRRYASLTDKTLTRDLRDLVAKQLLVKKKDLYFQNIGLVAAFLPLVKAGANDI</sequence>
<feature type="site" description="Important for autoinhibition of adenylyltransferase activity" evidence="3">
    <location>
        <position position="70"/>
    </location>
</feature>
<reference evidence="5" key="1">
    <citation type="submission" date="2024-02" db="EMBL/GenBank/DDBJ databases">
        <title>Tomenella chthoni gen. nov. sp. nov., a member of the family Jonesiaceae isolated from bat guano.</title>
        <authorList>
            <person name="Miller S.L."/>
            <person name="King J."/>
            <person name="Sankaranarayanan K."/>
            <person name="Lawson P.A."/>
        </authorList>
    </citation>
    <scope>NUCLEOTIDE SEQUENCE</scope>
    <source>
        <strain evidence="5">BS-20</strain>
    </source>
</reference>
<evidence type="ECO:0000256" key="1">
    <source>
        <dbReference type="PIRSR" id="PIRSR640198-1"/>
    </source>
</evidence>
<keyword evidence="2" id="KW-0067">ATP-binding</keyword>
<dbReference type="SUPFAM" id="SSF140931">
    <property type="entry name" value="Fic-like"/>
    <property type="match status" value="1"/>
</dbReference>
<evidence type="ECO:0000313" key="5">
    <source>
        <dbReference type="EMBL" id="XBH23077.1"/>
    </source>
</evidence>
<feature type="binding site" evidence="2">
    <location>
        <begin position="217"/>
        <end position="224"/>
    </location>
    <ligand>
        <name>ATP</name>
        <dbReference type="ChEBI" id="CHEBI:30616"/>
    </ligand>
</feature>
<dbReference type="Gene3D" id="1.10.3290.10">
    <property type="entry name" value="Fido-like domain"/>
    <property type="match status" value="1"/>
</dbReference>
<dbReference type="InterPro" id="IPR036597">
    <property type="entry name" value="Fido-like_dom_sf"/>
</dbReference>
<dbReference type="PROSITE" id="PS51459">
    <property type="entry name" value="FIDO"/>
    <property type="match status" value="1"/>
</dbReference>
<accession>A0AAU7DY37</accession>